<dbReference type="EMBL" id="GL832969">
    <property type="protein sequence ID" value="EGD74701.1"/>
    <property type="molecule type" value="Genomic_DNA"/>
</dbReference>
<dbReference type="Proteomes" id="UP000007799">
    <property type="component" value="Unassembled WGS sequence"/>
</dbReference>
<dbReference type="eggNOG" id="ENOG502TG18">
    <property type="taxonomic scope" value="Eukaryota"/>
</dbReference>
<proteinExistence type="predicted"/>
<dbReference type="AlphaFoldDB" id="F2UDK6"/>
<reference evidence="1" key="1">
    <citation type="submission" date="2009-08" db="EMBL/GenBank/DDBJ databases">
        <title>Annotation of Salpingoeca rosetta.</title>
        <authorList>
            <consortium name="The Broad Institute Genome Sequencing Platform"/>
            <person name="Russ C."/>
            <person name="Cuomo C."/>
            <person name="Burger G."/>
            <person name="Gray M.W."/>
            <person name="Holland P.W.H."/>
            <person name="King N."/>
            <person name="Lang F.B.F."/>
            <person name="Roger A.J."/>
            <person name="Ruiz-Trillo I."/>
            <person name="Young S.K."/>
            <person name="Zeng Q."/>
            <person name="Gargeya S."/>
            <person name="Alvarado L."/>
            <person name="Berlin A."/>
            <person name="Chapman S.B."/>
            <person name="Chen Z."/>
            <person name="Freedman E."/>
            <person name="Gellesch M."/>
            <person name="Goldberg J."/>
            <person name="Griggs A."/>
            <person name="Gujja S."/>
            <person name="Heilman E."/>
            <person name="Heiman D."/>
            <person name="Howarth C."/>
            <person name="Mehta T."/>
            <person name="Neiman D."/>
            <person name="Pearson M."/>
            <person name="Roberts A."/>
            <person name="Saif S."/>
            <person name="Shea T."/>
            <person name="Shenoy N."/>
            <person name="Sisk P."/>
            <person name="Stolte C."/>
            <person name="Sykes S."/>
            <person name="White J."/>
            <person name="Yandava C."/>
            <person name="Haas B."/>
            <person name="Nusbaum C."/>
            <person name="Birren B."/>
        </authorList>
    </citation>
    <scope>NUCLEOTIDE SEQUENCE [LARGE SCALE GENOMIC DNA]</scope>
    <source>
        <strain evidence="1">ATCC 50818</strain>
    </source>
</reference>
<organism evidence="2">
    <name type="scientific">Salpingoeca rosetta (strain ATCC 50818 / BSB-021)</name>
    <dbReference type="NCBI Taxonomy" id="946362"/>
    <lineage>
        <taxon>Eukaryota</taxon>
        <taxon>Choanoflagellata</taxon>
        <taxon>Craspedida</taxon>
        <taxon>Salpingoecidae</taxon>
        <taxon>Salpingoeca</taxon>
    </lineage>
</organism>
<dbReference type="GeneID" id="16073531"/>
<accession>F2UDK6</accession>
<keyword evidence="2" id="KW-1185">Reference proteome</keyword>
<protein>
    <submittedName>
        <fullName evidence="1">Uncharacterized protein</fullName>
    </submittedName>
</protein>
<dbReference type="PANTHER" id="PTHR34966">
    <property type="entry name" value="OSJNBA0043L24.15 PROTEIN"/>
    <property type="match status" value="1"/>
</dbReference>
<sequence length="89" mass="9969">MSFFQRVASWLANEAITGSLARSKTFQRFAQVSHQHVQNISSQGVRAAEKLKSSEAARNLSSEANQKFGQVRTFSQSFLRNIKEVCAYA</sequence>
<evidence type="ECO:0000313" key="1">
    <source>
        <dbReference type="EMBL" id="EGD74701.1"/>
    </source>
</evidence>
<dbReference type="InParanoid" id="F2UDK6"/>
<dbReference type="OrthoDB" id="2101583at2759"/>
<dbReference type="OMA" id="FAQTTHK"/>
<dbReference type="PANTHER" id="PTHR34966:SF1">
    <property type="entry name" value="OS04G0508100 PROTEIN"/>
    <property type="match status" value="1"/>
</dbReference>
<evidence type="ECO:0000313" key="2">
    <source>
        <dbReference type="Proteomes" id="UP000007799"/>
    </source>
</evidence>
<gene>
    <name evidence="1" type="ORF">PTSG_06062</name>
</gene>
<dbReference type="KEGG" id="sre:PTSG_06062"/>
<name>F2UDK6_SALR5</name>
<dbReference type="RefSeq" id="XP_004992958.1">
    <property type="nucleotide sequence ID" value="XM_004992901.1"/>
</dbReference>